<accession>A0A2H1H9U5</accession>
<organism evidence="2 3">
    <name type="scientific">Zymoseptoria tritici ST99CH_1E4</name>
    <dbReference type="NCBI Taxonomy" id="1276532"/>
    <lineage>
        <taxon>Eukaryota</taxon>
        <taxon>Fungi</taxon>
        <taxon>Dikarya</taxon>
        <taxon>Ascomycota</taxon>
        <taxon>Pezizomycotina</taxon>
        <taxon>Dothideomycetes</taxon>
        <taxon>Dothideomycetidae</taxon>
        <taxon>Mycosphaerellales</taxon>
        <taxon>Mycosphaerellaceae</taxon>
        <taxon>Zymoseptoria</taxon>
    </lineage>
</organism>
<feature type="region of interest" description="Disordered" evidence="1">
    <location>
        <begin position="1"/>
        <end position="111"/>
    </location>
</feature>
<gene>
    <name evidence="2" type="ORF">ZT1E4_G11903</name>
</gene>
<dbReference type="EMBL" id="LT854270">
    <property type="protein sequence ID" value="SMR62587.1"/>
    <property type="molecule type" value="Genomic_DNA"/>
</dbReference>
<evidence type="ECO:0000313" key="3">
    <source>
        <dbReference type="Proteomes" id="UP000245764"/>
    </source>
</evidence>
<protein>
    <submittedName>
        <fullName evidence="2">Uncharacterized protein</fullName>
    </submittedName>
</protein>
<proteinExistence type="predicted"/>
<dbReference type="AlphaFoldDB" id="A0A2H1H9U5"/>
<evidence type="ECO:0000313" key="2">
    <source>
        <dbReference type="EMBL" id="SMR62587.1"/>
    </source>
</evidence>
<reference evidence="3" key="1">
    <citation type="submission" date="2017-05" db="EMBL/GenBank/DDBJ databases">
        <authorList>
            <person name="Song R."/>
            <person name="Chenine A.L."/>
            <person name="Ruprecht R.M."/>
        </authorList>
    </citation>
    <scope>NUCLEOTIDE SEQUENCE [LARGE SCALE GENOMIC DNA]</scope>
</reference>
<evidence type="ECO:0000256" key="1">
    <source>
        <dbReference type="SAM" id="MobiDB-lite"/>
    </source>
</evidence>
<feature type="compositionally biased region" description="Basic residues" evidence="1">
    <location>
        <begin position="100"/>
        <end position="111"/>
    </location>
</feature>
<dbReference type="Proteomes" id="UP000245764">
    <property type="component" value="Chromosome 18"/>
</dbReference>
<name>A0A2H1H9U5_ZYMTR</name>
<sequence>MSRRYHPTIHGDAAHLAAASPDSGTLPASGRISGIEITNVPQPADAPTIRPTARPTSPFLRPGPQPLRFWGAGEGRKKMKEEREEEVWDSTSDGVISRLPSRRGFRGRHGR</sequence>